<accession>A0AA88IF70</accession>
<sequence>MNSWNYQLESELLSKGISEAAIIDVDGLLLAKAGNFPITEDQLKAFAKFDTDDFRKNGIRVGVIRYFYFSECNGEILGQIGENGLYAMKMNQLYVIALYNTKRCKRAPEIVGRFGDLRKGSAFNENKWLKDKKTNVSPAMESFFFRFDHSSVVDVIPKQSEPTLANTSEEHIVGPVGPSKMKMEEKTVVDSIVLQAFETGLRSELQEAVRLRQDDYDNIDEALEIAQTIESVKSSLRSNSQMDQFEYLTAGVAEINISRTRTPHGQAGRAARGNNFSNQYNSYQQGPRQMTRHPNTGNTFFNLEIIKGYRDRIYKVLGGIMKEVPEIVIIIRALEVILIKEITVPQDLQMDKLGGSLFFSNISAVPDYLAFLDYFDIGY</sequence>
<name>A0AA88IF70_ARTSF</name>
<dbReference type="InterPro" id="IPR048278">
    <property type="entry name" value="PFN"/>
</dbReference>
<dbReference type="EMBL" id="JAVRJZ010000001">
    <property type="protein sequence ID" value="KAK2727565.1"/>
    <property type="molecule type" value="Genomic_DNA"/>
</dbReference>
<dbReference type="GO" id="GO:0003779">
    <property type="term" value="F:actin binding"/>
    <property type="evidence" value="ECO:0007669"/>
    <property type="project" value="InterPro"/>
</dbReference>
<dbReference type="SUPFAM" id="SSF55770">
    <property type="entry name" value="Profilin (actin-binding protein)"/>
    <property type="match status" value="1"/>
</dbReference>
<proteinExistence type="predicted"/>
<protein>
    <submittedName>
        <fullName evidence="1">Uncharacterized protein</fullName>
    </submittedName>
</protein>
<dbReference type="InterPro" id="IPR036140">
    <property type="entry name" value="PFN_sf"/>
</dbReference>
<evidence type="ECO:0000313" key="2">
    <source>
        <dbReference type="Proteomes" id="UP001187531"/>
    </source>
</evidence>
<evidence type="ECO:0000313" key="1">
    <source>
        <dbReference type="EMBL" id="KAK2727565.1"/>
    </source>
</evidence>
<keyword evidence="2" id="KW-1185">Reference proteome</keyword>
<reference evidence="1" key="1">
    <citation type="submission" date="2023-07" db="EMBL/GenBank/DDBJ databases">
        <title>Chromosome-level genome assembly of Artemia franciscana.</title>
        <authorList>
            <person name="Jo E."/>
        </authorList>
    </citation>
    <scope>NUCLEOTIDE SEQUENCE</scope>
    <source>
        <tissue evidence="1">Whole body</tissue>
    </source>
</reference>
<organism evidence="1 2">
    <name type="scientific">Artemia franciscana</name>
    <name type="common">Brine shrimp</name>
    <name type="synonym">Artemia sanfranciscana</name>
    <dbReference type="NCBI Taxonomy" id="6661"/>
    <lineage>
        <taxon>Eukaryota</taxon>
        <taxon>Metazoa</taxon>
        <taxon>Ecdysozoa</taxon>
        <taxon>Arthropoda</taxon>
        <taxon>Crustacea</taxon>
        <taxon>Branchiopoda</taxon>
        <taxon>Anostraca</taxon>
        <taxon>Artemiidae</taxon>
        <taxon>Artemia</taxon>
    </lineage>
</organism>
<dbReference type="AlphaFoldDB" id="A0AA88IF70"/>
<dbReference type="Pfam" id="PF00235">
    <property type="entry name" value="Profilin"/>
    <property type="match status" value="1"/>
</dbReference>
<comment type="caution">
    <text evidence="1">The sequence shown here is derived from an EMBL/GenBank/DDBJ whole genome shotgun (WGS) entry which is preliminary data.</text>
</comment>
<dbReference type="Proteomes" id="UP001187531">
    <property type="component" value="Unassembled WGS sequence"/>
</dbReference>
<gene>
    <name evidence="1" type="ORF">QYM36_008145</name>
</gene>
<dbReference type="Gene3D" id="3.30.450.30">
    <property type="entry name" value="Dynein light chain 2a, cytoplasmic"/>
    <property type="match status" value="1"/>
</dbReference>